<dbReference type="PANTHER" id="PTHR34501">
    <property type="entry name" value="PROTEIN YDDL-RELATED"/>
    <property type="match status" value="1"/>
</dbReference>
<accession>A0A1K1V7B4</accession>
<dbReference type="InterPro" id="IPR001702">
    <property type="entry name" value="Porin_Gram-ve"/>
</dbReference>
<dbReference type="EMBL" id="FPJW01000002">
    <property type="protein sequence ID" value="SFX21026.1"/>
    <property type="molecule type" value="Genomic_DNA"/>
</dbReference>
<evidence type="ECO:0000313" key="6">
    <source>
        <dbReference type="EMBL" id="SFX21026.1"/>
    </source>
</evidence>
<dbReference type="STRING" id="1122209.SAMN02745752_00817"/>
<dbReference type="InterPro" id="IPR050298">
    <property type="entry name" value="Gram-neg_bact_OMP"/>
</dbReference>
<dbReference type="PRINTS" id="PR00182">
    <property type="entry name" value="ECOLNEIPORIN"/>
</dbReference>
<feature type="chain" id="PRO_5012634195" evidence="4">
    <location>
        <begin position="23"/>
        <end position="310"/>
    </location>
</feature>
<dbReference type="GO" id="GO:0034220">
    <property type="term" value="P:monoatomic ion transmembrane transport"/>
    <property type="evidence" value="ECO:0007669"/>
    <property type="project" value="InterPro"/>
</dbReference>
<dbReference type="PANTHER" id="PTHR34501:SF2">
    <property type="entry name" value="OUTER MEMBRANE PORIN F-RELATED"/>
    <property type="match status" value="1"/>
</dbReference>
<reference evidence="6 7" key="1">
    <citation type="submission" date="2016-11" db="EMBL/GenBank/DDBJ databases">
        <authorList>
            <person name="Jaros S."/>
            <person name="Januszkiewicz K."/>
            <person name="Wedrychowicz H."/>
        </authorList>
    </citation>
    <scope>NUCLEOTIDE SEQUENCE [LARGE SCALE GENOMIC DNA]</scope>
    <source>
        <strain evidence="6 7">DSM 21637</strain>
    </source>
</reference>
<evidence type="ECO:0000259" key="5">
    <source>
        <dbReference type="Pfam" id="PF13609"/>
    </source>
</evidence>
<dbReference type="SUPFAM" id="SSF56935">
    <property type="entry name" value="Porins"/>
    <property type="match status" value="1"/>
</dbReference>
<dbReference type="GO" id="GO:0015288">
    <property type="term" value="F:porin activity"/>
    <property type="evidence" value="ECO:0007669"/>
    <property type="project" value="InterPro"/>
</dbReference>
<dbReference type="AlphaFoldDB" id="A0A1K1V7B4"/>
<evidence type="ECO:0000256" key="2">
    <source>
        <dbReference type="ARBA" id="ARBA00022729"/>
    </source>
</evidence>
<name>A0A1K1V7B4_9GAMM</name>
<evidence type="ECO:0000256" key="3">
    <source>
        <dbReference type="ARBA" id="ARBA00023136"/>
    </source>
</evidence>
<keyword evidence="7" id="KW-1185">Reference proteome</keyword>
<comment type="subcellular location">
    <subcellularLocation>
        <location evidence="1">Cell outer membrane</location>
        <topology evidence="1">Multi-pass membrane protein</topology>
    </subcellularLocation>
</comment>
<keyword evidence="2 4" id="KW-0732">Signal</keyword>
<feature type="domain" description="Porin" evidence="5">
    <location>
        <begin position="10"/>
        <end position="294"/>
    </location>
</feature>
<dbReference type="Proteomes" id="UP000182350">
    <property type="component" value="Unassembled WGS sequence"/>
</dbReference>
<dbReference type="Pfam" id="PF13609">
    <property type="entry name" value="Porin_4"/>
    <property type="match status" value="1"/>
</dbReference>
<protein>
    <submittedName>
        <fullName evidence="6">Outer membrane protein (Porin)</fullName>
    </submittedName>
</protein>
<gene>
    <name evidence="6" type="ORF">SAMN02745752_00817</name>
</gene>
<proteinExistence type="predicted"/>
<dbReference type="Gene3D" id="2.40.160.10">
    <property type="entry name" value="Porin"/>
    <property type="match status" value="1"/>
</dbReference>
<evidence type="ECO:0000256" key="4">
    <source>
        <dbReference type="SAM" id="SignalP"/>
    </source>
</evidence>
<evidence type="ECO:0000256" key="1">
    <source>
        <dbReference type="ARBA" id="ARBA00004571"/>
    </source>
</evidence>
<feature type="signal peptide" evidence="4">
    <location>
        <begin position="1"/>
        <end position="22"/>
    </location>
</feature>
<dbReference type="OrthoDB" id="8957883at2"/>
<dbReference type="CDD" id="cd00342">
    <property type="entry name" value="gram_neg_porins"/>
    <property type="match status" value="1"/>
</dbReference>
<dbReference type="InterPro" id="IPR033900">
    <property type="entry name" value="Gram_neg_porin_domain"/>
</dbReference>
<dbReference type="GO" id="GO:0009279">
    <property type="term" value="C:cell outer membrane"/>
    <property type="evidence" value="ECO:0007669"/>
    <property type="project" value="UniProtKB-SubCell"/>
</dbReference>
<keyword evidence="3" id="KW-0472">Membrane</keyword>
<sequence>MMKKTLLASAVAATLATTGAQAANIIDQDGTKVDVYGRLQMELYNNGTVNQIQDNGSRIGFRASHKETENLTVFANLEFRFKPDEASGQNITPRNSFFGAQGDWGKFWVGNFDSIYFDYVSGRIELQQRDGVDYTSGSKNGRADSLAYEYKAGDLKFAVMAKHYVDVAAEEEAFNLQAAVSFNLGDLNLAVAFDQNSDEDAVGGTGNARIGVGATYKLDALTAHALAEMEDGETRFALGAKYNLGVSDVYAAFSVTSEDFEAEGKYTDLESAILVGATYKFSKPMFAYAEVAAGDKYEDSTFTVGARYSW</sequence>
<dbReference type="InterPro" id="IPR023614">
    <property type="entry name" value="Porin_dom_sf"/>
</dbReference>
<organism evidence="6 7">
    <name type="scientific">Marinospirillum alkaliphilum DSM 21637</name>
    <dbReference type="NCBI Taxonomy" id="1122209"/>
    <lineage>
        <taxon>Bacteria</taxon>
        <taxon>Pseudomonadati</taxon>
        <taxon>Pseudomonadota</taxon>
        <taxon>Gammaproteobacteria</taxon>
        <taxon>Oceanospirillales</taxon>
        <taxon>Oceanospirillaceae</taxon>
        <taxon>Marinospirillum</taxon>
    </lineage>
</organism>
<dbReference type="RefSeq" id="WP_084661888.1">
    <property type="nucleotide sequence ID" value="NZ_FPJW01000002.1"/>
</dbReference>
<evidence type="ECO:0000313" key="7">
    <source>
        <dbReference type="Proteomes" id="UP000182350"/>
    </source>
</evidence>